<protein>
    <submittedName>
        <fullName evidence="1">Uncharacterized protein</fullName>
    </submittedName>
</protein>
<evidence type="ECO:0000313" key="2">
    <source>
        <dbReference type="Proteomes" id="UP000277204"/>
    </source>
</evidence>
<reference evidence="1 2" key="1">
    <citation type="submission" date="2018-11" db="EMBL/GenBank/DDBJ databases">
        <authorList>
            <consortium name="Pathogen Informatics"/>
        </authorList>
    </citation>
    <scope>NUCLEOTIDE SEQUENCE [LARGE SCALE GENOMIC DNA]</scope>
    <source>
        <strain evidence="1 2">Zambia</strain>
    </source>
</reference>
<gene>
    <name evidence="1" type="ORF">SMRZ_LOCUS25343</name>
</gene>
<proteinExistence type="predicted"/>
<evidence type="ECO:0000313" key="1">
    <source>
        <dbReference type="EMBL" id="VDP54847.1"/>
    </source>
</evidence>
<dbReference type="Proteomes" id="UP000277204">
    <property type="component" value="Unassembled WGS sequence"/>
</dbReference>
<dbReference type="EMBL" id="UZAI01021222">
    <property type="protein sequence ID" value="VDP54847.1"/>
    <property type="molecule type" value="Genomic_DNA"/>
</dbReference>
<sequence length="73" mass="8221">MKTWTTAGKHGIQWTVQNQLDDSDFADELALLWHIDEQMQMKTTSVVEASVVVGLNYDTENINPITLDGETPE</sequence>
<dbReference type="AlphaFoldDB" id="A0A183NAL8"/>
<keyword evidence="2" id="KW-1185">Reference proteome</keyword>
<name>A0A183NAL8_9TREM</name>
<organism evidence="1 2">
    <name type="scientific">Schistosoma margrebowiei</name>
    <dbReference type="NCBI Taxonomy" id="48269"/>
    <lineage>
        <taxon>Eukaryota</taxon>
        <taxon>Metazoa</taxon>
        <taxon>Spiralia</taxon>
        <taxon>Lophotrochozoa</taxon>
        <taxon>Platyhelminthes</taxon>
        <taxon>Trematoda</taxon>
        <taxon>Digenea</taxon>
        <taxon>Strigeidida</taxon>
        <taxon>Schistosomatoidea</taxon>
        <taxon>Schistosomatidae</taxon>
        <taxon>Schistosoma</taxon>
    </lineage>
</organism>
<accession>A0A183NAL8</accession>